<keyword evidence="5" id="KW-0812">Transmembrane</keyword>
<dbReference type="GO" id="GO:0005737">
    <property type="term" value="C:cytoplasm"/>
    <property type="evidence" value="ECO:0007669"/>
    <property type="project" value="TreeGrafter"/>
</dbReference>
<keyword evidence="2" id="KW-0479">Metal-binding</keyword>
<keyword evidence="5" id="KW-0472">Membrane</keyword>
<dbReference type="GO" id="GO:0006082">
    <property type="term" value="P:organic acid metabolic process"/>
    <property type="evidence" value="ECO:0007669"/>
    <property type="project" value="TreeGrafter"/>
</dbReference>
<evidence type="ECO:0000313" key="7">
    <source>
        <dbReference type="Proteomes" id="UP000292052"/>
    </source>
</evidence>
<dbReference type="InterPro" id="IPR050182">
    <property type="entry name" value="Cytochrome_P450_fam2"/>
</dbReference>
<dbReference type="GO" id="GO:0006805">
    <property type="term" value="P:xenobiotic metabolic process"/>
    <property type="evidence" value="ECO:0007669"/>
    <property type="project" value="TreeGrafter"/>
</dbReference>
<gene>
    <name evidence="6" type="ORF">BDFB_013034</name>
</gene>
<comment type="caution">
    <text evidence="6">The sequence shown here is derived from an EMBL/GenBank/DDBJ whole genome shotgun (WGS) entry which is preliminary data.</text>
</comment>
<proteinExistence type="inferred from homology"/>
<dbReference type="AlphaFoldDB" id="A0A482VI11"/>
<dbReference type="PANTHER" id="PTHR24300:SF403">
    <property type="entry name" value="CYTOCHROME P450 306A1"/>
    <property type="match status" value="1"/>
</dbReference>
<keyword evidence="3" id="KW-0408">Iron</keyword>
<evidence type="ECO:0000256" key="2">
    <source>
        <dbReference type="ARBA" id="ARBA00022723"/>
    </source>
</evidence>
<dbReference type="STRING" id="1661398.A0A482VI11"/>
<dbReference type="Pfam" id="PF00067">
    <property type="entry name" value="p450"/>
    <property type="match status" value="1"/>
</dbReference>
<name>A0A482VI11_ASBVE</name>
<dbReference type="InterPro" id="IPR001128">
    <property type="entry name" value="Cyt_P450"/>
</dbReference>
<dbReference type="PANTHER" id="PTHR24300">
    <property type="entry name" value="CYTOCHROME P450 508A4-RELATED"/>
    <property type="match status" value="1"/>
</dbReference>
<dbReference type="Gene3D" id="1.10.630.10">
    <property type="entry name" value="Cytochrome P450"/>
    <property type="match status" value="2"/>
</dbReference>
<dbReference type="Proteomes" id="UP000292052">
    <property type="component" value="Unassembled WGS sequence"/>
</dbReference>
<evidence type="ECO:0000256" key="4">
    <source>
        <dbReference type="ARBA" id="ARBA00023033"/>
    </source>
</evidence>
<feature type="non-terminal residue" evidence="6">
    <location>
        <position position="275"/>
    </location>
</feature>
<dbReference type="GO" id="GO:0020037">
    <property type="term" value="F:heme binding"/>
    <property type="evidence" value="ECO:0007669"/>
    <property type="project" value="InterPro"/>
</dbReference>
<accession>A0A482VI11</accession>
<dbReference type="InterPro" id="IPR036396">
    <property type="entry name" value="Cyt_P450_sf"/>
</dbReference>
<evidence type="ECO:0000313" key="6">
    <source>
        <dbReference type="EMBL" id="RZC32167.1"/>
    </source>
</evidence>
<keyword evidence="4" id="KW-0560">Oxidoreductase</keyword>
<dbReference type="GO" id="GO:0005506">
    <property type="term" value="F:iron ion binding"/>
    <property type="evidence" value="ECO:0007669"/>
    <property type="project" value="InterPro"/>
</dbReference>
<dbReference type="GO" id="GO:0008395">
    <property type="term" value="F:steroid hydroxylase activity"/>
    <property type="evidence" value="ECO:0007669"/>
    <property type="project" value="TreeGrafter"/>
</dbReference>
<evidence type="ECO:0000256" key="3">
    <source>
        <dbReference type="ARBA" id="ARBA00023004"/>
    </source>
</evidence>
<sequence length="275" mass="31389">MALIIIVLIIILTICYTIRQNKKYSKLPPGSWNLPIVGHLRWLNPKAPYLSTSLSKKFVPIYGLYLGGIYTVVVFDVKLVKKLFSKDITSAFLIQAYIAAKNKNKDTKKVIFYSDQQFYHVLNYVFGAGLDGSLHTLIWYLLYTVLHQEVQILQGNLPSLNDVSLLPYLRASIAEAQRIRTTAPLGIPHAALGDTEIEGFKVPDGTMIIALQWAIHMDAEIWHQPEMFKPERFIDDEGHFHTPESFVPFLTGECFQNVEFRNLFLFLGERIGDEI</sequence>
<reference evidence="6 7" key="1">
    <citation type="submission" date="2017-03" db="EMBL/GenBank/DDBJ databases">
        <title>Genome of the blue death feigning beetle - Asbolus verrucosus.</title>
        <authorList>
            <person name="Rider S.D."/>
        </authorList>
    </citation>
    <scope>NUCLEOTIDE SEQUENCE [LARGE SCALE GENOMIC DNA]</scope>
    <source>
        <strain evidence="6">Butters</strain>
        <tissue evidence="6">Head and leg muscle</tissue>
    </source>
</reference>
<organism evidence="6 7">
    <name type="scientific">Asbolus verrucosus</name>
    <name type="common">Desert ironclad beetle</name>
    <dbReference type="NCBI Taxonomy" id="1661398"/>
    <lineage>
        <taxon>Eukaryota</taxon>
        <taxon>Metazoa</taxon>
        <taxon>Ecdysozoa</taxon>
        <taxon>Arthropoda</taxon>
        <taxon>Hexapoda</taxon>
        <taxon>Insecta</taxon>
        <taxon>Pterygota</taxon>
        <taxon>Neoptera</taxon>
        <taxon>Endopterygota</taxon>
        <taxon>Coleoptera</taxon>
        <taxon>Polyphaga</taxon>
        <taxon>Cucujiformia</taxon>
        <taxon>Tenebrionidae</taxon>
        <taxon>Pimeliinae</taxon>
        <taxon>Asbolus</taxon>
    </lineage>
</organism>
<feature type="transmembrane region" description="Helical" evidence="5">
    <location>
        <begin position="58"/>
        <end position="77"/>
    </location>
</feature>
<dbReference type="GO" id="GO:0016712">
    <property type="term" value="F:oxidoreductase activity, acting on paired donors, with incorporation or reduction of molecular oxygen, reduced flavin or flavoprotein as one donor, and incorporation of one atom of oxygen"/>
    <property type="evidence" value="ECO:0007669"/>
    <property type="project" value="TreeGrafter"/>
</dbReference>
<keyword evidence="4" id="KW-0503">Monooxygenase</keyword>
<keyword evidence="7" id="KW-1185">Reference proteome</keyword>
<evidence type="ECO:0000256" key="5">
    <source>
        <dbReference type="SAM" id="Phobius"/>
    </source>
</evidence>
<dbReference type="SUPFAM" id="SSF48264">
    <property type="entry name" value="Cytochrome P450"/>
    <property type="match status" value="2"/>
</dbReference>
<protein>
    <submittedName>
        <fullName evidence="6">p450 domain containing protein</fullName>
    </submittedName>
</protein>
<keyword evidence="5" id="KW-1133">Transmembrane helix</keyword>
<dbReference type="EMBL" id="QDEB01099546">
    <property type="protein sequence ID" value="RZC32167.1"/>
    <property type="molecule type" value="Genomic_DNA"/>
</dbReference>
<dbReference type="OrthoDB" id="1844152at2759"/>
<comment type="similarity">
    <text evidence="1">Belongs to the cytochrome P450 family.</text>
</comment>
<evidence type="ECO:0000256" key="1">
    <source>
        <dbReference type="ARBA" id="ARBA00010617"/>
    </source>
</evidence>